<proteinExistence type="predicted"/>
<dbReference type="EMBL" id="JBJJXI010000019">
    <property type="protein sequence ID" value="KAL3406202.1"/>
    <property type="molecule type" value="Genomic_DNA"/>
</dbReference>
<keyword evidence="2" id="KW-1185">Reference proteome</keyword>
<reference evidence="1 2" key="1">
    <citation type="journal article" date="2024" name="bioRxiv">
        <title>A reference genome for Trichogramma kaykai: A tiny desert-dwelling parasitoid wasp with competing sex-ratio distorters.</title>
        <authorList>
            <person name="Culotta J."/>
            <person name="Lindsey A.R."/>
        </authorList>
    </citation>
    <scope>NUCLEOTIDE SEQUENCE [LARGE SCALE GENOMIC DNA]</scope>
    <source>
        <strain evidence="1 2">KSX58</strain>
    </source>
</reference>
<organism evidence="1 2">
    <name type="scientific">Trichogramma kaykai</name>
    <dbReference type="NCBI Taxonomy" id="54128"/>
    <lineage>
        <taxon>Eukaryota</taxon>
        <taxon>Metazoa</taxon>
        <taxon>Ecdysozoa</taxon>
        <taxon>Arthropoda</taxon>
        <taxon>Hexapoda</taxon>
        <taxon>Insecta</taxon>
        <taxon>Pterygota</taxon>
        <taxon>Neoptera</taxon>
        <taxon>Endopterygota</taxon>
        <taxon>Hymenoptera</taxon>
        <taxon>Apocrita</taxon>
        <taxon>Proctotrupomorpha</taxon>
        <taxon>Chalcidoidea</taxon>
        <taxon>Trichogrammatidae</taxon>
        <taxon>Trichogramma</taxon>
    </lineage>
</organism>
<evidence type="ECO:0000313" key="1">
    <source>
        <dbReference type="EMBL" id="KAL3406202.1"/>
    </source>
</evidence>
<comment type="caution">
    <text evidence="1">The sequence shown here is derived from an EMBL/GenBank/DDBJ whole genome shotgun (WGS) entry which is preliminary data.</text>
</comment>
<gene>
    <name evidence="1" type="ORF">TKK_001573</name>
</gene>
<name>A0ABD2XLR0_9HYME</name>
<sequence>MSLDVTNPYYFYDDLNADILIEVRDYIITNDIKQENLEDERILSDMLRASDRRYVDIDPITSELLNEFKRRILDITIEDLREEPLYCRNHAILKVACVEYVLYPLEDDEEYEKIYRCDERKVIEAYNDLRGFQKKNIPDDKTVVSVKKFFRGENFFENNLLDTIRSYLESISIDDAEILFIQRKSIEIIEGEPPKIITKYDSDD</sequence>
<evidence type="ECO:0000313" key="2">
    <source>
        <dbReference type="Proteomes" id="UP001627154"/>
    </source>
</evidence>
<dbReference type="AlphaFoldDB" id="A0ABD2XLR0"/>
<dbReference type="Proteomes" id="UP001627154">
    <property type="component" value="Unassembled WGS sequence"/>
</dbReference>
<accession>A0ABD2XLR0</accession>
<protein>
    <submittedName>
        <fullName evidence="1">Uncharacterized protein</fullName>
    </submittedName>
</protein>